<evidence type="ECO:0000313" key="1">
    <source>
        <dbReference type="EMBL" id="OCT87396.1"/>
    </source>
</evidence>
<organism evidence="1 2">
    <name type="scientific">Xenopus laevis</name>
    <name type="common">African clawed frog</name>
    <dbReference type="NCBI Taxonomy" id="8355"/>
    <lineage>
        <taxon>Eukaryota</taxon>
        <taxon>Metazoa</taxon>
        <taxon>Chordata</taxon>
        <taxon>Craniata</taxon>
        <taxon>Vertebrata</taxon>
        <taxon>Euteleostomi</taxon>
        <taxon>Amphibia</taxon>
        <taxon>Batrachia</taxon>
        <taxon>Anura</taxon>
        <taxon>Pipoidea</taxon>
        <taxon>Pipidae</taxon>
        <taxon>Xenopodinae</taxon>
        <taxon>Xenopus</taxon>
        <taxon>Xenopus</taxon>
    </lineage>
</organism>
<protein>
    <submittedName>
        <fullName evidence="1">Uncharacterized protein</fullName>
    </submittedName>
</protein>
<evidence type="ECO:0000313" key="2">
    <source>
        <dbReference type="Proteomes" id="UP000694892"/>
    </source>
</evidence>
<dbReference type="EMBL" id="CM004471">
    <property type="protein sequence ID" value="OCT87396.1"/>
    <property type="molecule type" value="Genomic_DNA"/>
</dbReference>
<reference evidence="2" key="1">
    <citation type="journal article" date="2016" name="Nature">
        <title>Genome evolution in the allotetraploid frog Xenopus laevis.</title>
        <authorList>
            <person name="Session A.M."/>
            <person name="Uno Y."/>
            <person name="Kwon T."/>
            <person name="Chapman J.A."/>
            <person name="Toyoda A."/>
            <person name="Takahashi S."/>
            <person name="Fukui A."/>
            <person name="Hikosaka A."/>
            <person name="Suzuki A."/>
            <person name="Kondo M."/>
            <person name="van Heeringen S.J."/>
            <person name="Quigley I."/>
            <person name="Heinz S."/>
            <person name="Ogino H."/>
            <person name="Ochi H."/>
            <person name="Hellsten U."/>
            <person name="Lyons J.B."/>
            <person name="Simakov O."/>
            <person name="Putnam N."/>
            <person name="Stites J."/>
            <person name="Kuroki Y."/>
            <person name="Tanaka T."/>
            <person name="Michiue T."/>
            <person name="Watanabe M."/>
            <person name="Bogdanovic O."/>
            <person name="Lister R."/>
            <person name="Georgiou G."/>
            <person name="Paranjpe S.S."/>
            <person name="van Kruijsbergen I."/>
            <person name="Shu S."/>
            <person name="Carlson J."/>
            <person name="Kinoshita T."/>
            <person name="Ohta Y."/>
            <person name="Mawaribuchi S."/>
            <person name="Jenkins J."/>
            <person name="Grimwood J."/>
            <person name="Schmutz J."/>
            <person name="Mitros T."/>
            <person name="Mozaffari S.V."/>
            <person name="Suzuki Y."/>
            <person name="Haramoto Y."/>
            <person name="Yamamoto T.S."/>
            <person name="Takagi C."/>
            <person name="Heald R."/>
            <person name="Miller K."/>
            <person name="Haudenschild C."/>
            <person name="Kitzman J."/>
            <person name="Nakayama T."/>
            <person name="Izutsu Y."/>
            <person name="Robert J."/>
            <person name="Fortriede J."/>
            <person name="Burns K."/>
            <person name="Lotay V."/>
            <person name="Karimi K."/>
            <person name="Yasuoka Y."/>
            <person name="Dichmann D.S."/>
            <person name="Flajnik M.F."/>
            <person name="Houston D.W."/>
            <person name="Shendure J."/>
            <person name="DuPasquier L."/>
            <person name="Vize P.D."/>
            <person name="Zorn A.M."/>
            <person name="Ito M."/>
            <person name="Marcotte E.M."/>
            <person name="Wallingford J.B."/>
            <person name="Ito Y."/>
            <person name="Asashima M."/>
            <person name="Ueno N."/>
            <person name="Matsuda Y."/>
            <person name="Veenstra G.J."/>
            <person name="Fujiyama A."/>
            <person name="Harland R.M."/>
            <person name="Taira M."/>
            <person name="Rokhsar D.S."/>
        </authorList>
    </citation>
    <scope>NUCLEOTIDE SEQUENCE [LARGE SCALE GENOMIC DNA]</scope>
    <source>
        <strain evidence="2">J</strain>
    </source>
</reference>
<accession>A0A974DAT9</accession>
<name>A0A974DAT9_XENLA</name>
<proteinExistence type="predicted"/>
<dbReference type="Proteomes" id="UP000694892">
    <property type="component" value="Chromosome 3S"/>
</dbReference>
<sequence length="79" mass="9526">MFFILHVAVHFVVGTVYMPLLVKKFNRLVTKCFAILYKLFSYWQNINEHQDIQFRLIPHQEMYRYICATVDNKSHGKTM</sequence>
<gene>
    <name evidence="1" type="ORF">XELAEV_18021096mg</name>
</gene>
<dbReference type="AlphaFoldDB" id="A0A974DAT9"/>